<dbReference type="STRING" id="1888891.DSOL_0687"/>
<name>A0A1Q8R1N8_9FIRM</name>
<dbReference type="AlphaFoldDB" id="A0A1Q8R1N8"/>
<sequence>MEREDQEKKKTEDGFNISLLRHQNRPLSSMSSVPFVFFQSSFFQDYRITLNATV</sequence>
<evidence type="ECO:0000313" key="1">
    <source>
        <dbReference type="EMBL" id="OLN33441.1"/>
    </source>
</evidence>
<organism evidence="1 2">
    <name type="scientific">Desulfosporosinus metallidurans</name>
    <dbReference type="NCBI Taxonomy" id="1888891"/>
    <lineage>
        <taxon>Bacteria</taxon>
        <taxon>Bacillati</taxon>
        <taxon>Bacillota</taxon>
        <taxon>Clostridia</taxon>
        <taxon>Eubacteriales</taxon>
        <taxon>Desulfitobacteriaceae</taxon>
        <taxon>Desulfosporosinus</taxon>
    </lineage>
</organism>
<evidence type="ECO:0000313" key="2">
    <source>
        <dbReference type="Proteomes" id="UP000186102"/>
    </source>
</evidence>
<comment type="caution">
    <text evidence="1">The sequence shown here is derived from an EMBL/GenBank/DDBJ whole genome shotgun (WGS) entry which is preliminary data.</text>
</comment>
<proteinExistence type="predicted"/>
<reference evidence="1 2" key="1">
    <citation type="submission" date="2016-09" db="EMBL/GenBank/DDBJ databases">
        <title>Complete genome of Desulfosporosinus sp. OL.</title>
        <authorList>
            <person name="Mardanov A."/>
            <person name="Beletsky A."/>
            <person name="Panova A."/>
            <person name="Karnachuk O."/>
            <person name="Ravin N."/>
        </authorList>
    </citation>
    <scope>NUCLEOTIDE SEQUENCE [LARGE SCALE GENOMIC DNA]</scope>
    <source>
        <strain evidence="1 2">OL</strain>
    </source>
</reference>
<accession>A0A1Q8R1N8</accession>
<keyword evidence="2" id="KW-1185">Reference proteome</keyword>
<protein>
    <submittedName>
        <fullName evidence="1">Uncharacterized protein</fullName>
    </submittedName>
</protein>
<dbReference type="Proteomes" id="UP000186102">
    <property type="component" value="Unassembled WGS sequence"/>
</dbReference>
<dbReference type="EMBL" id="MLBF01000003">
    <property type="protein sequence ID" value="OLN33441.1"/>
    <property type="molecule type" value="Genomic_DNA"/>
</dbReference>
<gene>
    <name evidence="1" type="ORF">DSOL_0687</name>
</gene>